<keyword evidence="1" id="KW-0812">Transmembrane</keyword>
<protein>
    <submittedName>
        <fullName evidence="2">Uncharacterized protein</fullName>
    </submittedName>
</protein>
<sequence>MTSWLLLGLSIVGMYHYSNDPRVNKTSHELLFCGSVMGFISFLFTFSGLLSIISGILYLLDLSKFKSDEKVD</sequence>
<dbReference type="AlphaFoldDB" id="A0A139MXU7"/>
<feature type="transmembrane region" description="Helical" evidence="1">
    <location>
        <begin position="38"/>
        <end position="60"/>
    </location>
</feature>
<evidence type="ECO:0000256" key="1">
    <source>
        <dbReference type="SAM" id="Phobius"/>
    </source>
</evidence>
<organism evidence="2 3">
    <name type="scientific">Streptococcus cristatus</name>
    <dbReference type="NCBI Taxonomy" id="45634"/>
    <lineage>
        <taxon>Bacteria</taxon>
        <taxon>Bacillati</taxon>
        <taxon>Bacillota</taxon>
        <taxon>Bacilli</taxon>
        <taxon>Lactobacillales</taxon>
        <taxon>Streptococcaceae</taxon>
        <taxon>Streptococcus</taxon>
    </lineage>
</organism>
<reference evidence="2 3" key="1">
    <citation type="submission" date="2016-01" db="EMBL/GenBank/DDBJ databases">
        <title>Highly variable Streptococcus oralis are common among viridans streptococci isolated from primates.</title>
        <authorList>
            <person name="Denapaite D."/>
            <person name="Rieger M."/>
            <person name="Koendgen S."/>
            <person name="Brueckner R."/>
            <person name="Ochigava I."/>
            <person name="Kappeler P."/>
            <person name="Maetz-Rensing K."/>
            <person name="Leendertz F."/>
            <person name="Hakenbeck R."/>
        </authorList>
    </citation>
    <scope>NUCLEOTIDE SEQUENCE [LARGE SCALE GENOMIC DNA]</scope>
    <source>
        <strain evidence="2 3">DD08</strain>
    </source>
</reference>
<keyword evidence="1" id="KW-0472">Membrane</keyword>
<evidence type="ECO:0000313" key="3">
    <source>
        <dbReference type="Proteomes" id="UP000070377"/>
    </source>
</evidence>
<proteinExistence type="predicted"/>
<name>A0A139MXU7_STRCR</name>
<comment type="caution">
    <text evidence="2">The sequence shown here is derived from an EMBL/GenBank/DDBJ whole genome shotgun (WGS) entry which is preliminary data.</text>
</comment>
<keyword evidence="1" id="KW-1133">Transmembrane helix</keyword>
<accession>A0A139MXU7</accession>
<dbReference type="STRING" id="45634.SCRDD08_01813"/>
<dbReference type="Proteomes" id="UP000070377">
    <property type="component" value="Unassembled WGS sequence"/>
</dbReference>
<dbReference type="EMBL" id="LQRD01000069">
    <property type="protein sequence ID" value="KXT68608.1"/>
    <property type="molecule type" value="Genomic_DNA"/>
</dbReference>
<dbReference type="PATRIC" id="fig|45634.12.peg.1893"/>
<evidence type="ECO:0000313" key="2">
    <source>
        <dbReference type="EMBL" id="KXT68608.1"/>
    </source>
</evidence>
<gene>
    <name evidence="2" type="ORF">SCRDD08_01813</name>
</gene>